<feature type="domain" description="DUF5983" evidence="1">
    <location>
        <begin position="127"/>
        <end position="236"/>
    </location>
</feature>
<name>A0A6S7FF60_9BURK</name>
<evidence type="ECO:0000259" key="1">
    <source>
        <dbReference type="Pfam" id="PF19419"/>
    </source>
</evidence>
<proteinExistence type="predicted"/>
<gene>
    <name evidence="2" type="ORF">LMG6000_04203</name>
</gene>
<protein>
    <recommendedName>
        <fullName evidence="1">DUF5983 domain-containing protein</fullName>
    </recommendedName>
</protein>
<dbReference type="InterPro" id="IPR046025">
    <property type="entry name" value="DUF5983"/>
</dbReference>
<evidence type="ECO:0000313" key="2">
    <source>
        <dbReference type="EMBL" id="CAB3935195.1"/>
    </source>
</evidence>
<sequence>MSHSNNPFVRGYDGLSVRRLLAISYDDDCPLSHLPLHASQAHLPDSQVERHACIFCDDFALITEGQDVPPELDAQCRSHGIVRTVVYAVMAEEAGQPLHVGDTYSEEAAREVVRRLKFETGYYSRAWEISSGHLTDEASRYLAELADIATPTRFLFIAFRIPYSPAIGVKLIATPWTDDNLQQLEGIIAASLREEHRRKGMPECLVEVLHLAALAEVRMLVFDADAPILEGLALYENE</sequence>
<dbReference type="GeneID" id="83664652"/>
<dbReference type="RefSeq" id="WP_025513250.1">
    <property type="nucleotide sequence ID" value="NZ_CADILH010000007.1"/>
</dbReference>
<accession>A0A6S7FF60</accession>
<reference evidence="2 3" key="1">
    <citation type="submission" date="2020-04" db="EMBL/GenBank/DDBJ databases">
        <authorList>
            <person name="De Canck E."/>
        </authorList>
    </citation>
    <scope>NUCLEOTIDE SEQUENCE [LARGE SCALE GENOMIC DNA]</scope>
    <source>
        <strain evidence="2 3">LMG 6000</strain>
    </source>
</reference>
<keyword evidence="3" id="KW-1185">Reference proteome</keyword>
<organism evidence="2 3">
    <name type="scientific">Achromobacter insolitus</name>
    <dbReference type="NCBI Taxonomy" id="217204"/>
    <lineage>
        <taxon>Bacteria</taxon>
        <taxon>Pseudomonadati</taxon>
        <taxon>Pseudomonadota</taxon>
        <taxon>Betaproteobacteria</taxon>
        <taxon>Burkholderiales</taxon>
        <taxon>Alcaligenaceae</taxon>
        <taxon>Achromobacter</taxon>
    </lineage>
</organism>
<evidence type="ECO:0000313" key="3">
    <source>
        <dbReference type="Proteomes" id="UP000494183"/>
    </source>
</evidence>
<dbReference type="EMBL" id="CADILH010000007">
    <property type="protein sequence ID" value="CAB3935195.1"/>
    <property type="molecule type" value="Genomic_DNA"/>
</dbReference>
<dbReference type="Proteomes" id="UP000494183">
    <property type="component" value="Unassembled WGS sequence"/>
</dbReference>
<dbReference type="Pfam" id="PF19419">
    <property type="entry name" value="DUF5983"/>
    <property type="match status" value="1"/>
</dbReference>
<dbReference type="AlphaFoldDB" id="A0A6S7FF60"/>